<dbReference type="InterPro" id="IPR036390">
    <property type="entry name" value="WH_DNA-bd_sf"/>
</dbReference>
<evidence type="ECO:0000256" key="2">
    <source>
        <dbReference type="ARBA" id="ARBA00023125"/>
    </source>
</evidence>
<dbReference type="AlphaFoldDB" id="A0A644XAF3"/>
<feature type="domain" description="HTH crp-type" evidence="5">
    <location>
        <begin position="147"/>
        <end position="220"/>
    </location>
</feature>
<dbReference type="InterPro" id="IPR036388">
    <property type="entry name" value="WH-like_DNA-bd_sf"/>
</dbReference>
<dbReference type="SMART" id="SM00419">
    <property type="entry name" value="HTH_CRP"/>
    <property type="match status" value="1"/>
</dbReference>
<sequence length="232" mass="26921">MKELVKSQLSNMDLFKNIDTNTIYELAEIGESKCYLKGSHIFRDKEEINKIYIVYSGKVSLYKLNESAQKKVIFILGKETIINAVVLDDLPASINCEVFEKSEILSFDRMRFQEIMAKDFELTKIVISSLSIKVRRLYRQLKNSTPLKVEKKVAAKLWKLCKDYGKEIEEGTLIDLNISITYLADMFGAPRETISRALKILQENNLITYEKRRIVVKDKDKIVKFFKGIETK</sequence>
<evidence type="ECO:0000259" key="4">
    <source>
        <dbReference type="PROSITE" id="PS50042"/>
    </source>
</evidence>
<comment type="caution">
    <text evidence="6">The sequence shown here is derived from an EMBL/GenBank/DDBJ whole genome shotgun (WGS) entry which is preliminary data.</text>
</comment>
<dbReference type="InterPro" id="IPR050397">
    <property type="entry name" value="Env_Response_Regulators"/>
</dbReference>
<dbReference type="InterPro" id="IPR014710">
    <property type="entry name" value="RmlC-like_jellyroll"/>
</dbReference>
<accession>A0A644XAF3</accession>
<dbReference type="Gene3D" id="2.60.120.10">
    <property type="entry name" value="Jelly Rolls"/>
    <property type="match status" value="1"/>
</dbReference>
<gene>
    <name evidence="6" type="primary">crp_9</name>
    <name evidence="6" type="ORF">SDC9_57492</name>
</gene>
<evidence type="ECO:0000313" key="6">
    <source>
        <dbReference type="EMBL" id="MPM11153.1"/>
    </source>
</evidence>
<reference evidence="6" key="1">
    <citation type="submission" date="2019-08" db="EMBL/GenBank/DDBJ databases">
        <authorList>
            <person name="Kucharzyk K."/>
            <person name="Murdoch R.W."/>
            <person name="Higgins S."/>
            <person name="Loffler F."/>
        </authorList>
    </citation>
    <scope>NUCLEOTIDE SEQUENCE</scope>
</reference>
<keyword evidence="1" id="KW-0805">Transcription regulation</keyword>
<dbReference type="Pfam" id="PF00027">
    <property type="entry name" value="cNMP_binding"/>
    <property type="match status" value="1"/>
</dbReference>
<dbReference type="SUPFAM" id="SSF51206">
    <property type="entry name" value="cAMP-binding domain-like"/>
    <property type="match status" value="1"/>
</dbReference>
<dbReference type="GO" id="GO:0005829">
    <property type="term" value="C:cytosol"/>
    <property type="evidence" value="ECO:0007669"/>
    <property type="project" value="TreeGrafter"/>
</dbReference>
<dbReference type="PROSITE" id="PS50042">
    <property type="entry name" value="CNMP_BINDING_3"/>
    <property type="match status" value="1"/>
</dbReference>
<dbReference type="PROSITE" id="PS51063">
    <property type="entry name" value="HTH_CRP_2"/>
    <property type="match status" value="1"/>
</dbReference>
<dbReference type="InterPro" id="IPR000595">
    <property type="entry name" value="cNMP-bd_dom"/>
</dbReference>
<feature type="domain" description="Cyclic nucleotide-binding" evidence="4">
    <location>
        <begin position="14"/>
        <end position="133"/>
    </location>
</feature>
<dbReference type="InterPro" id="IPR018490">
    <property type="entry name" value="cNMP-bd_dom_sf"/>
</dbReference>
<evidence type="ECO:0000256" key="1">
    <source>
        <dbReference type="ARBA" id="ARBA00023015"/>
    </source>
</evidence>
<dbReference type="Pfam" id="PF13545">
    <property type="entry name" value="HTH_Crp_2"/>
    <property type="match status" value="1"/>
</dbReference>
<protein>
    <submittedName>
        <fullName evidence="6">CRP-like cAMP-activated global transcriptional regulator</fullName>
    </submittedName>
</protein>
<dbReference type="GO" id="GO:0003700">
    <property type="term" value="F:DNA-binding transcription factor activity"/>
    <property type="evidence" value="ECO:0007669"/>
    <property type="project" value="TreeGrafter"/>
</dbReference>
<name>A0A644XAF3_9ZZZZ</name>
<organism evidence="6">
    <name type="scientific">bioreactor metagenome</name>
    <dbReference type="NCBI Taxonomy" id="1076179"/>
    <lineage>
        <taxon>unclassified sequences</taxon>
        <taxon>metagenomes</taxon>
        <taxon>ecological metagenomes</taxon>
    </lineage>
</organism>
<dbReference type="CDD" id="cd00038">
    <property type="entry name" value="CAP_ED"/>
    <property type="match status" value="1"/>
</dbReference>
<dbReference type="SUPFAM" id="SSF46785">
    <property type="entry name" value="Winged helix' DNA-binding domain"/>
    <property type="match status" value="1"/>
</dbReference>
<proteinExistence type="predicted"/>
<dbReference type="PANTHER" id="PTHR24567">
    <property type="entry name" value="CRP FAMILY TRANSCRIPTIONAL REGULATORY PROTEIN"/>
    <property type="match status" value="1"/>
</dbReference>
<dbReference type="GO" id="GO:0003677">
    <property type="term" value="F:DNA binding"/>
    <property type="evidence" value="ECO:0007669"/>
    <property type="project" value="UniProtKB-KW"/>
</dbReference>
<dbReference type="SMART" id="SM00100">
    <property type="entry name" value="cNMP"/>
    <property type="match status" value="1"/>
</dbReference>
<keyword evidence="3" id="KW-0804">Transcription</keyword>
<dbReference type="Gene3D" id="1.10.10.10">
    <property type="entry name" value="Winged helix-like DNA-binding domain superfamily/Winged helix DNA-binding domain"/>
    <property type="match status" value="1"/>
</dbReference>
<dbReference type="InterPro" id="IPR012318">
    <property type="entry name" value="HTH_CRP"/>
</dbReference>
<evidence type="ECO:0000256" key="3">
    <source>
        <dbReference type="ARBA" id="ARBA00023163"/>
    </source>
</evidence>
<keyword evidence="2" id="KW-0238">DNA-binding</keyword>
<dbReference type="EMBL" id="VSSQ01001792">
    <property type="protein sequence ID" value="MPM11153.1"/>
    <property type="molecule type" value="Genomic_DNA"/>
</dbReference>
<dbReference type="PANTHER" id="PTHR24567:SF74">
    <property type="entry name" value="HTH-TYPE TRANSCRIPTIONAL REGULATOR ARCR"/>
    <property type="match status" value="1"/>
</dbReference>
<evidence type="ECO:0000259" key="5">
    <source>
        <dbReference type="PROSITE" id="PS51063"/>
    </source>
</evidence>